<dbReference type="InterPro" id="IPR057589">
    <property type="entry name" value="GT_PLOD"/>
</dbReference>
<dbReference type="OrthoDB" id="69177at2759"/>
<dbReference type="PANTHER" id="PTHR10730:SF45">
    <property type="entry name" value="PROCOLLAGEN-LYSINE,2-OXOGLUTARATE 5-DIOXYGENASE"/>
    <property type="match status" value="1"/>
</dbReference>
<dbReference type="GO" id="GO:0005783">
    <property type="term" value="C:endoplasmic reticulum"/>
    <property type="evidence" value="ECO:0007669"/>
    <property type="project" value="TreeGrafter"/>
</dbReference>
<reference evidence="2" key="1">
    <citation type="submission" date="2020-11" db="EMBL/GenBank/DDBJ databases">
        <authorList>
            <person name="Tran Van P."/>
        </authorList>
    </citation>
    <scope>NUCLEOTIDE SEQUENCE</scope>
</reference>
<organism evidence="2">
    <name type="scientific">Oppiella nova</name>
    <dbReference type="NCBI Taxonomy" id="334625"/>
    <lineage>
        <taxon>Eukaryota</taxon>
        <taxon>Metazoa</taxon>
        <taxon>Ecdysozoa</taxon>
        <taxon>Arthropoda</taxon>
        <taxon>Chelicerata</taxon>
        <taxon>Arachnida</taxon>
        <taxon>Acari</taxon>
        <taxon>Acariformes</taxon>
        <taxon>Sarcoptiformes</taxon>
        <taxon>Oribatida</taxon>
        <taxon>Brachypylina</taxon>
        <taxon>Oppioidea</taxon>
        <taxon>Oppiidae</taxon>
        <taxon>Oppiella</taxon>
    </lineage>
</organism>
<gene>
    <name evidence="2" type="ORF">ONB1V03_LOCUS21941</name>
</gene>
<dbReference type="EMBL" id="CAJPVJ010045656">
    <property type="protein sequence ID" value="CAG2182520.1"/>
    <property type="molecule type" value="Genomic_DNA"/>
</dbReference>
<accession>A0A7R9MSH5</accession>
<dbReference type="EMBL" id="OC960481">
    <property type="protein sequence ID" value="CAD7665384.1"/>
    <property type="molecule type" value="Genomic_DNA"/>
</dbReference>
<proteinExistence type="predicted"/>
<dbReference type="PANTHER" id="PTHR10730">
    <property type="entry name" value="PROCOLLAGEN-LYSINE,2-OXOGLUTARATE 5-DIOXYGENASE/GLYCOSYLTRANSFERASE 25 FAMILY MEMBER"/>
    <property type="match status" value="1"/>
</dbReference>
<name>A0A7R9MSH5_9ACAR</name>
<dbReference type="Pfam" id="PF25342">
    <property type="entry name" value="GT_PLOD"/>
    <property type="match status" value="1"/>
</dbReference>
<dbReference type="AlphaFoldDB" id="A0A7R9MSH5"/>
<dbReference type="Proteomes" id="UP000728032">
    <property type="component" value="Unassembled WGS sequence"/>
</dbReference>
<feature type="non-terminal residue" evidence="2">
    <location>
        <position position="1"/>
    </location>
</feature>
<feature type="domain" description="PLOD1-3-like GT" evidence="1">
    <location>
        <begin position="1"/>
        <end position="101"/>
    </location>
</feature>
<dbReference type="GO" id="GO:0008475">
    <property type="term" value="F:procollagen-lysine 5-dioxygenase activity"/>
    <property type="evidence" value="ECO:0007669"/>
    <property type="project" value="TreeGrafter"/>
</dbReference>
<evidence type="ECO:0000313" key="2">
    <source>
        <dbReference type="EMBL" id="CAD7665384.1"/>
    </source>
</evidence>
<protein>
    <recommendedName>
        <fullName evidence="1">PLOD1-3-like GT domain-containing protein</fullName>
    </recommendedName>
</protein>
<dbReference type="InterPro" id="IPR050757">
    <property type="entry name" value="Collagen_mod_GT25"/>
</dbReference>
<keyword evidence="3" id="KW-1185">Reference proteome</keyword>
<evidence type="ECO:0000313" key="3">
    <source>
        <dbReference type="Proteomes" id="UP000728032"/>
    </source>
</evidence>
<sequence length="187" mass="21612">MVSTSEINDLDDDQLFYTKIYIDRNLRMKLDIKLDQRAHLFQNLNGAVGDVEIKFSAEDSYVNNNAFQTNPLVIHGNGGSKVVLNSLGNYLAKSWHPKYGCLSCDENKTTLENIPDSQLPLVLIGVFVTHKTPFFPEFLQYIVELEYQRKRIHLFIYNSVSYHSKDIQNFIDQYRDSYRGITVYGSD</sequence>
<evidence type="ECO:0000259" key="1">
    <source>
        <dbReference type="Pfam" id="PF25342"/>
    </source>
</evidence>